<keyword evidence="8" id="KW-1185">Reference proteome</keyword>
<evidence type="ECO:0000256" key="4">
    <source>
        <dbReference type="ARBA" id="ARBA00023316"/>
    </source>
</evidence>
<keyword evidence="3" id="KW-0456">Lyase</keyword>
<dbReference type="CDD" id="cd14668">
    <property type="entry name" value="mlta_B"/>
    <property type="match status" value="1"/>
</dbReference>
<evidence type="ECO:0000256" key="5">
    <source>
        <dbReference type="ARBA" id="ARBA00030918"/>
    </source>
</evidence>
<proteinExistence type="predicted"/>
<dbReference type="Pfam" id="PF06725">
    <property type="entry name" value="3D"/>
    <property type="match status" value="1"/>
</dbReference>
<evidence type="ECO:0000256" key="2">
    <source>
        <dbReference type="ARBA" id="ARBA00012587"/>
    </source>
</evidence>
<comment type="catalytic activity">
    <reaction evidence="1">
        <text>Exolytic cleavage of the (1-&gt;4)-beta-glycosidic linkage between N-acetylmuramic acid (MurNAc) and N-acetylglucosamine (GlcNAc) residues in peptidoglycan, from either the reducing or the non-reducing ends of the peptidoglycan chains, with concomitant formation of a 1,6-anhydrobond in the MurNAc residue.</text>
        <dbReference type="EC" id="4.2.2.n1"/>
    </reaction>
</comment>
<dbReference type="PANTHER" id="PTHR30124">
    <property type="entry name" value="MEMBRANE-BOUND LYTIC MUREIN TRANSGLYCOSYLASE A"/>
    <property type="match status" value="1"/>
</dbReference>
<reference evidence="7 8" key="1">
    <citation type="submission" date="2016-10" db="EMBL/GenBank/DDBJ databases">
        <authorList>
            <person name="de Groot N.N."/>
        </authorList>
    </citation>
    <scope>NUCLEOTIDE SEQUENCE [LARGE SCALE GENOMIC DNA]</scope>
    <source>
        <strain evidence="7 8">CGMCC 1.9109</strain>
    </source>
</reference>
<gene>
    <name evidence="7" type="ORF">SAMN04488071_0233</name>
</gene>
<evidence type="ECO:0000259" key="6">
    <source>
        <dbReference type="SMART" id="SM00925"/>
    </source>
</evidence>
<evidence type="ECO:0000256" key="3">
    <source>
        <dbReference type="ARBA" id="ARBA00023239"/>
    </source>
</evidence>
<feature type="domain" description="Lytic transglycosylase MltA" evidence="6">
    <location>
        <begin position="132"/>
        <end position="289"/>
    </location>
</feature>
<dbReference type="GO" id="GO:0008933">
    <property type="term" value="F:peptidoglycan lytic transglycosylase activity"/>
    <property type="evidence" value="ECO:0007669"/>
    <property type="project" value="TreeGrafter"/>
</dbReference>
<dbReference type="InterPro" id="IPR036908">
    <property type="entry name" value="RlpA-like_sf"/>
</dbReference>
<dbReference type="AlphaFoldDB" id="A0A1G6TGX7"/>
<dbReference type="CDD" id="cd14485">
    <property type="entry name" value="mltA_like_LT_A"/>
    <property type="match status" value="1"/>
</dbReference>
<dbReference type="Proteomes" id="UP000183685">
    <property type="component" value="Unassembled WGS sequence"/>
</dbReference>
<dbReference type="InterPro" id="IPR005300">
    <property type="entry name" value="MltA_B"/>
</dbReference>
<keyword evidence="4" id="KW-0961">Cell wall biogenesis/degradation</keyword>
<dbReference type="SMART" id="SM00925">
    <property type="entry name" value="MltA"/>
    <property type="match status" value="1"/>
</dbReference>
<dbReference type="GO" id="GO:0004553">
    <property type="term" value="F:hydrolase activity, hydrolyzing O-glycosyl compounds"/>
    <property type="evidence" value="ECO:0007669"/>
    <property type="project" value="InterPro"/>
</dbReference>
<dbReference type="InterPro" id="IPR026044">
    <property type="entry name" value="MltA"/>
</dbReference>
<dbReference type="Gene3D" id="2.40.240.50">
    <property type="entry name" value="Barwin-like endoglucanases"/>
    <property type="match status" value="1"/>
</dbReference>
<organism evidence="7 8">
    <name type="scientific">Kordiimonas lacus</name>
    <dbReference type="NCBI Taxonomy" id="637679"/>
    <lineage>
        <taxon>Bacteria</taxon>
        <taxon>Pseudomonadati</taxon>
        <taxon>Pseudomonadota</taxon>
        <taxon>Alphaproteobacteria</taxon>
        <taxon>Kordiimonadales</taxon>
        <taxon>Kordiimonadaceae</taxon>
        <taxon>Kordiimonas</taxon>
    </lineage>
</organism>
<dbReference type="SUPFAM" id="SSF50685">
    <property type="entry name" value="Barwin-like endoglucanases"/>
    <property type="match status" value="1"/>
</dbReference>
<evidence type="ECO:0000313" key="7">
    <source>
        <dbReference type="EMBL" id="SDD28323.1"/>
    </source>
</evidence>
<dbReference type="PANTHER" id="PTHR30124:SF0">
    <property type="entry name" value="MEMBRANE-BOUND LYTIC MUREIN TRANSGLYCOSYLASE A"/>
    <property type="match status" value="1"/>
</dbReference>
<sequence>MGRALSYTVGLLLLIALPLAAAFFLLSHKPKGLLFRPVPFTELPGWAEDDLSRTLPALYKSCDRILGFPENRRIPGARIGGHARDWEAACQDVLLATDDASLRQVLEAHFQPLEVSVGGNPDGVFTGYYETLLHGSEVKTARYSVPLHTRPPELVSVDLGTFRADLKGRRIAGEVKGNKLVPYADRAAIADGALEGRDLELLWVDDPVDAFFLHIQGSGRVQMPDGSLRMIGYADQNGHPYYAIGRTLIEDGEVARENMSMQAIRAWLADNPDRMDALMNKNASYIFFRDLGESDGPFGSAGVPLTARRSLAVDRRHLPLHAPVWLSTSHPNPRGPMAEPMTFNHLMVAQDTGGAINGEIRGDVFWGFGEEAELIAGPMNNAGRYWLLLPKALADQAVGE</sequence>
<evidence type="ECO:0000256" key="1">
    <source>
        <dbReference type="ARBA" id="ARBA00001420"/>
    </source>
</evidence>
<dbReference type="PIRSF" id="PIRSF019422">
    <property type="entry name" value="MltA"/>
    <property type="match status" value="1"/>
</dbReference>
<accession>A0A1G6TGX7</accession>
<name>A0A1G6TGX7_9PROT</name>
<dbReference type="RefSeq" id="WP_068308801.1">
    <property type="nucleotide sequence ID" value="NZ_FNAK01000001.1"/>
</dbReference>
<dbReference type="STRING" id="637679.GCA_001550055_00656"/>
<dbReference type="GO" id="GO:0009254">
    <property type="term" value="P:peptidoglycan turnover"/>
    <property type="evidence" value="ECO:0007669"/>
    <property type="project" value="InterPro"/>
</dbReference>
<evidence type="ECO:0000313" key="8">
    <source>
        <dbReference type="Proteomes" id="UP000183685"/>
    </source>
</evidence>
<dbReference type="InterPro" id="IPR010611">
    <property type="entry name" value="3D_dom"/>
</dbReference>
<dbReference type="Pfam" id="PF03562">
    <property type="entry name" value="MltA"/>
    <property type="match status" value="1"/>
</dbReference>
<dbReference type="GO" id="GO:0019867">
    <property type="term" value="C:outer membrane"/>
    <property type="evidence" value="ECO:0007669"/>
    <property type="project" value="InterPro"/>
</dbReference>
<dbReference type="Gene3D" id="2.40.40.10">
    <property type="entry name" value="RlpA-like domain"/>
    <property type="match status" value="1"/>
</dbReference>
<dbReference type="EMBL" id="FNAK01000001">
    <property type="protein sequence ID" value="SDD28323.1"/>
    <property type="molecule type" value="Genomic_DNA"/>
</dbReference>
<dbReference type="GO" id="GO:0071555">
    <property type="term" value="P:cell wall organization"/>
    <property type="evidence" value="ECO:0007669"/>
    <property type="project" value="UniProtKB-KW"/>
</dbReference>
<protein>
    <recommendedName>
        <fullName evidence="2">peptidoglycan lytic exotransglycosylase</fullName>
        <ecNumber evidence="2">4.2.2.n1</ecNumber>
    </recommendedName>
    <alternativeName>
        <fullName evidence="5">Murein hydrolase A</fullName>
    </alternativeName>
</protein>
<dbReference type="OrthoDB" id="9783686at2"/>
<dbReference type="GO" id="GO:0009253">
    <property type="term" value="P:peptidoglycan catabolic process"/>
    <property type="evidence" value="ECO:0007669"/>
    <property type="project" value="TreeGrafter"/>
</dbReference>
<dbReference type="EC" id="4.2.2.n1" evidence="2"/>